<reference evidence="1 2" key="1">
    <citation type="submission" date="2024-11" db="EMBL/GenBank/DDBJ databases">
        <title>A near-complete genome assembly of Cinchona calisaya.</title>
        <authorList>
            <person name="Lian D.C."/>
            <person name="Zhao X.W."/>
            <person name="Wei L."/>
        </authorList>
    </citation>
    <scope>NUCLEOTIDE SEQUENCE [LARGE SCALE GENOMIC DNA]</scope>
    <source>
        <tissue evidence="1">Nenye</tissue>
    </source>
</reference>
<evidence type="ECO:0000313" key="2">
    <source>
        <dbReference type="Proteomes" id="UP001630127"/>
    </source>
</evidence>
<keyword evidence="2" id="KW-1185">Reference proteome</keyword>
<comment type="caution">
    <text evidence="1">The sequence shown here is derived from an EMBL/GenBank/DDBJ whole genome shotgun (WGS) entry which is preliminary data.</text>
</comment>
<evidence type="ECO:0008006" key="3">
    <source>
        <dbReference type="Google" id="ProtNLM"/>
    </source>
</evidence>
<sequence length="278" mass="32258">MTAKSRKRMLEVAAIYETPMDTPGLAANASSILIVLKVLRVNLETVWRRANRMQRIEMKVDFVMDQFHLSGFKDYYVSHVEDVDSSVEEIESNSELEIGEGKKQSKKESHSLCIGDTTTDVNDWWKNLSRVVVVHVEKANFKLFLDSLLGFEDGDFHCITIIRVVGKQVSWAFEMNNKIEIHLKDDWLVPDLICADYIKAKDRQFRDAEIDNNNENEVQMLARAFILFMLVHSTLKNSDDTISLACVFSQENLERYDLYNWKELGWLPYMGACPKYRK</sequence>
<dbReference type="EMBL" id="JBJUIK010000002">
    <property type="protein sequence ID" value="KAL3534393.1"/>
    <property type="molecule type" value="Genomic_DNA"/>
</dbReference>
<name>A0ABD3ATH0_9GENT</name>
<organism evidence="1 2">
    <name type="scientific">Cinchona calisaya</name>
    <dbReference type="NCBI Taxonomy" id="153742"/>
    <lineage>
        <taxon>Eukaryota</taxon>
        <taxon>Viridiplantae</taxon>
        <taxon>Streptophyta</taxon>
        <taxon>Embryophyta</taxon>
        <taxon>Tracheophyta</taxon>
        <taxon>Spermatophyta</taxon>
        <taxon>Magnoliopsida</taxon>
        <taxon>eudicotyledons</taxon>
        <taxon>Gunneridae</taxon>
        <taxon>Pentapetalae</taxon>
        <taxon>asterids</taxon>
        <taxon>lamiids</taxon>
        <taxon>Gentianales</taxon>
        <taxon>Rubiaceae</taxon>
        <taxon>Cinchonoideae</taxon>
        <taxon>Cinchoneae</taxon>
        <taxon>Cinchona</taxon>
    </lineage>
</organism>
<evidence type="ECO:0000313" key="1">
    <source>
        <dbReference type="EMBL" id="KAL3534393.1"/>
    </source>
</evidence>
<gene>
    <name evidence="1" type="ORF">ACH5RR_002854</name>
</gene>
<proteinExistence type="predicted"/>
<dbReference type="Proteomes" id="UP001630127">
    <property type="component" value="Unassembled WGS sequence"/>
</dbReference>
<protein>
    <recommendedName>
        <fullName evidence="3">DUF1985 domain-containing protein</fullName>
    </recommendedName>
</protein>
<dbReference type="AlphaFoldDB" id="A0ABD3ATH0"/>
<accession>A0ABD3ATH0</accession>